<dbReference type="PROSITE" id="PS50109">
    <property type="entry name" value="HIS_KIN"/>
    <property type="match status" value="1"/>
</dbReference>
<dbReference type="Pfam" id="PF00072">
    <property type="entry name" value="Response_reg"/>
    <property type="match status" value="1"/>
</dbReference>
<keyword evidence="3 4" id="KW-0597">Phosphoprotein</keyword>
<dbReference type="InterPro" id="IPR003661">
    <property type="entry name" value="HisK_dim/P_dom"/>
</dbReference>
<dbReference type="InterPro" id="IPR003594">
    <property type="entry name" value="HATPase_dom"/>
</dbReference>
<dbReference type="Gene3D" id="3.30.565.10">
    <property type="entry name" value="Histidine kinase-like ATPase, C-terminal domain"/>
    <property type="match status" value="1"/>
</dbReference>
<dbReference type="Proteomes" id="UP001156670">
    <property type="component" value="Unassembled WGS sequence"/>
</dbReference>
<dbReference type="SMART" id="SM00448">
    <property type="entry name" value="REC"/>
    <property type="match status" value="1"/>
</dbReference>
<dbReference type="Gene3D" id="3.40.50.2300">
    <property type="match status" value="1"/>
</dbReference>
<reference evidence="8" key="1">
    <citation type="journal article" date="2019" name="Int. J. Syst. Evol. Microbiol.">
        <title>The Global Catalogue of Microorganisms (GCM) 10K type strain sequencing project: providing services to taxonomists for standard genome sequencing and annotation.</title>
        <authorList>
            <consortium name="The Broad Institute Genomics Platform"/>
            <consortium name="The Broad Institute Genome Sequencing Center for Infectious Disease"/>
            <person name="Wu L."/>
            <person name="Ma J."/>
        </authorList>
    </citation>
    <scope>NUCLEOTIDE SEQUENCE [LARGE SCALE GENOMIC DNA]</scope>
    <source>
        <strain evidence="8">NBRC 111980</strain>
    </source>
</reference>
<evidence type="ECO:0000313" key="8">
    <source>
        <dbReference type="Proteomes" id="UP001156670"/>
    </source>
</evidence>
<dbReference type="PROSITE" id="PS50110">
    <property type="entry name" value="RESPONSE_REGULATORY"/>
    <property type="match status" value="1"/>
</dbReference>
<dbReference type="SMART" id="SM00387">
    <property type="entry name" value="HATPase_c"/>
    <property type="match status" value="1"/>
</dbReference>
<dbReference type="PANTHER" id="PTHR43065:SF49">
    <property type="entry name" value="HISTIDINE KINASE"/>
    <property type="match status" value="1"/>
</dbReference>
<keyword evidence="7" id="KW-0418">Kinase</keyword>
<dbReference type="CDD" id="cd19410">
    <property type="entry name" value="HK9-like_sensor"/>
    <property type="match status" value="1"/>
</dbReference>
<dbReference type="SUPFAM" id="SSF52172">
    <property type="entry name" value="CheY-like"/>
    <property type="match status" value="1"/>
</dbReference>
<feature type="domain" description="Histidine kinase" evidence="5">
    <location>
        <begin position="230"/>
        <end position="454"/>
    </location>
</feature>
<dbReference type="InterPro" id="IPR007891">
    <property type="entry name" value="CHASE3"/>
</dbReference>
<dbReference type="InterPro" id="IPR011006">
    <property type="entry name" value="CheY-like_superfamily"/>
</dbReference>
<dbReference type="InterPro" id="IPR001789">
    <property type="entry name" value="Sig_transdc_resp-reg_receiver"/>
</dbReference>
<feature type="modified residue" description="4-aspartylphosphate" evidence="4">
    <location>
        <position position="524"/>
    </location>
</feature>
<keyword evidence="7" id="KW-0808">Transferase</keyword>
<dbReference type="Gene3D" id="1.10.287.130">
    <property type="match status" value="1"/>
</dbReference>
<accession>A0ABQ5XVP3</accession>
<dbReference type="EC" id="2.7.13.3" evidence="2"/>
<dbReference type="GO" id="GO:0016301">
    <property type="term" value="F:kinase activity"/>
    <property type="evidence" value="ECO:0007669"/>
    <property type="project" value="UniProtKB-KW"/>
</dbReference>
<dbReference type="Pfam" id="PF00512">
    <property type="entry name" value="HisKA"/>
    <property type="match status" value="1"/>
</dbReference>
<dbReference type="EMBL" id="BSOB01000046">
    <property type="protein sequence ID" value="GLQ94399.1"/>
    <property type="molecule type" value="Genomic_DNA"/>
</dbReference>
<dbReference type="SUPFAM" id="SSF55874">
    <property type="entry name" value="ATPase domain of HSP90 chaperone/DNA topoisomerase II/histidine kinase"/>
    <property type="match status" value="1"/>
</dbReference>
<evidence type="ECO:0000313" key="7">
    <source>
        <dbReference type="EMBL" id="GLQ94399.1"/>
    </source>
</evidence>
<evidence type="ECO:0000259" key="5">
    <source>
        <dbReference type="PROSITE" id="PS50109"/>
    </source>
</evidence>
<evidence type="ECO:0000256" key="3">
    <source>
        <dbReference type="ARBA" id="ARBA00022553"/>
    </source>
</evidence>
<comment type="catalytic activity">
    <reaction evidence="1">
        <text>ATP + protein L-histidine = ADP + protein N-phospho-L-histidine.</text>
        <dbReference type="EC" id="2.7.13.3"/>
    </reaction>
</comment>
<evidence type="ECO:0000259" key="6">
    <source>
        <dbReference type="PROSITE" id="PS50110"/>
    </source>
</evidence>
<gene>
    <name evidence="7" type="ORF">GCM10007901_33510</name>
</gene>
<keyword evidence="8" id="KW-1185">Reference proteome</keyword>
<evidence type="ECO:0000256" key="2">
    <source>
        <dbReference type="ARBA" id="ARBA00012438"/>
    </source>
</evidence>
<dbReference type="InterPro" id="IPR036890">
    <property type="entry name" value="HATPase_C_sf"/>
</dbReference>
<comment type="caution">
    <text evidence="7">The sequence shown here is derived from an EMBL/GenBank/DDBJ whole genome shotgun (WGS) entry which is preliminary data.</text>
</comment>
<dbReference type="InterPro" id="IPR005467">
    <property type="entry name" value="His_kinase_dom"/>
</dbReference>
<protein>
    <recommendedName>
        <fullName evidence="2">histidine kinase</fullName>
        <ecNumber evidence="2">2.7.13.3</ecNumber>
    </recommendedName>
</protein>
<evidence type="ECO:0000256" key="1">
    <source>
        <dbReference type="ARBA" id="ARBA00000085"/>
    </source>
</evidence>
<dbReference type="RefSeq" id="WP_284322099.1">
    <property type="nucleotide sequence ID" value="NZ_BSOB01000046.1"/>
</dbReference>
<dbReference type="Pfam" id="PF02518">
    <property type="entry name" value="HATPase_c"/>
    <property type="match status" value="1"/>
</dbReference>
<evidence type="ECO:0000256" key="4">
    <source>
        <dbReference type="PROSITE-ProRule" id="PRU00169"/>
    </source>
</evidence>
<dbReference type="InterPro" id="IPR036097">
    <property type="entry name" value="HisK_dim/P_sf"/>
</dbReference>
<organism evidence="7 8">
    <name type="scientific">Dyella acidisoli</name>
    <dbReference type="NCBI Taxonomy" id="1867834"/>
    <lineage>
        <taxon>Bacteria</taxon>
        <taxon>Pseudomonadati</taxon>
        <taxon>Pseudomonadota</taxon>
        <taxon>Gammaproteobacteria</taxon>
        <taxon>Lysobacterales</taxon>
        <taxon>Rhodanobacteraceae</taxon>
        <taxon>Dyella</taxon>
    </lineage>
</organism>
<dbReference type="SUPFAM" id="SSF47384">
    <property type="entry name" value="Homodimeric domain of signal transducing histidine kinase"/>
    <property type="match status" value="1"/>
</dbReference>
<sequence>MLLLLACGLAVVASINSRRAYDLVNQTMRIQNAVGQLLGEMRDAELGQRGYLLTGDAAYLQPYSTARGQLAETQSELRSLIADDPVQRKLLDQLDGVIAKKMAALAHTIELHNANDPAGALAVVKTSQDIHLMQQIRYLIAELDVNETKREVASLRGARHQEQQLLWTITATTLLAFLLAVLVVREEARQRYEVEFKNAALKEQMQQHLTTEAQLRQAQKMEALGQLTGGIAHDFNNMLAVVVGNLEMALRRLEKGLDGADKFIKNALMGADKASDLTKRLLAFSRRQALHPASIDVNACVQEMSNILSRTLGENVTIKLMLADRLWHAYVDRPQLESAILNLAVNSRDAMEGHGELIIETANAYLDEGYARLNGEVSSGEYVMVSVSDTGQGMSQAVLNKVFEPFFTTKSVGHGTGLGLAQIHGFLTQSKGHIKIHSEVSVGTVVRLYLPRSESTQPAPLMPRNGLVAALPHAVLVVEDNPEVRTFVTSAVEELGYTALQAENAEAAENALTTHPEVSILLTDVVMPGPSGVQLADVMTKRHPGLRVLLMSGYARDIVERAAPGHNNIRLLAKPFTIQQLAEALRDALNEE</sequence>
<name>A0ABQ5XVP3_9GAMM</name>
<dbReference type="InterPro" id="IPR004358">
    <property type="entry name" value="Sig_transdc_His_kin-like_C"/>
</dbReference>
<feature type="domain" description="Response regulatory" evidence="6">
    <location>
        <begin position="474"/>
        <end position="589"/>
    </location>
</feature>
<dbReference type="Pfam" id="PF05227">
    <property type="entry name" value="CHASE3"/>
    <property type="match status" value="1"/>
</dbReference>
<dbReference type="SMART" id="SM00388">
    <property type="entry name" value="HisKA"/>
    <property type="match status" value="1"/>
</dbReference>
<dbReference type="PRINTS" id="PR00344">
    <property type="entry name" value="BCTRLSENSOR"/>
</dbReference>
<dbReference type="PANTHER" id="PTHR43065">
    <property type="entry name" value="SENSOR HISTIDINE KINASE"/>
    <property type="match status" value="1"/>
</dbReference>
<proteinExistence type="predicted"/>